<organism evidence="1 2">
    <name type="scientific">Streptomyces violaceoruber</name>
    <dbReference type="NCBI Taxonomy" id="1935"/>
    <lineage>
        <taxon>Bacteria</taxon>
        <taxon>Bacillati</taxon>
        <taxon>Actinomycetota</taxon>
        <taxon>Actinomycetes</taxon>
        <taxon>Kitasatosporales</taxon>
        <taxon>Streptomycetaceae</taxon>
        <taxon>Streptomyces</taxon>
        <taxon>Streptomyces violaceoruber group</taxon>
    </lineage>
</organism>
<dbReference type="GO" id="GO:0016773">
    <property type="term" value="F:phosphotransferase activity, alcohol group as acceptor"/>
    <property type="evidence" value="ECO:0007669"/>
    <property type="project" value="InterPro"/>
</dbReference>
<keyword evidence="1" id="KW-0808">Transferase</keyword>
<dbReference type="Proteomes" id="UP000192445">
    <property type="component" value="Chromosome"/>
</dbReference>
<gene>
    <name evidence="1" type="ORF">B1H20_19455</name>
</gene>
<sequence>MIDVPEELAASQSRYNGAAGRAFVAGLPDLAARCLERWGLRPDGPSMHGMCALVLPVVREADGRPAALKLQAVDEETAGEPVALRAWAAAGAGAVELLDHDPESGALLLERLDERRPLSGGTDVREAVGVLGGVLARLVAVPAPEGLRTLGGVVDRMLAAAPEAVALLADAADRRLLADCAAAVREVAGEPGDRLLHWDLHYDNILAGRAEAGRAGEWIALDPKPLAGDPGFELFPALDNLFDADEVVWRFDALTEALGLDHDRERARAWTLGRVLQHGLWAAEDGEGRLPPDHAEIARRLLGR</sequence>
<evidence type="ECO:0000313" key="2">
    <source>
        <dbReference type="Proteomes" id="UP000192445"/>
    </source>
</evidence>
<dbReference type="OrthoDB" id="3638028at2"/>
<evidence type="ECO:0000313" key="1">
    <source>
        <dbReference type="EMBL" id="ARF63305.1"/>
    </source>
</evidence>
<dbReference type="GO" id="GO:0019748">
    <property type="term" value="P:secondary metabolic process"/>
    <property type="evidence" value="ECO:0007669"/>
    <property type="project" value="InterPro"/>
</dbReference>
<accession>A0A1V0UDI0</accession>
<proteinExistence type="predicted"/>
<dbReference type="Pfam" id="PF04655">
    <property type="entry name" value="APH_6_hur"/>
    <property type="match status" value="1"/>
</dbReference>
<dbReference type="AlphaFoldDB" id="A0A1V0UDI0"/>
<dbReference type="STRING" id="1935.B1H20_19455"/>
<reference evidence="1 2" key="1">
    <citation type="submission" date="2017-03" db="EMBL/GenBank/DDBJ databases">
        <title>Complete Genome Sequence of a natural compounds producer, Streptomyces violaceus S21.</title>
        <authorList>
            <person name="Zhong C."/>
            <person name="Zhao Z."/>
            <person name="Fu J."/>
            <person name="Zong G."/>
            <person name="Qin R."/>
            <person name="Cao G."/>
        </authorList>
    </citation>
    <scope>NUCLEOTIDE SEQUENCE [LARGE SCALE GENOMIC DNA]</scope>
    <source>
        <strain evidence="1 2">S21</strain>
    </source>
</reference>
<dbReference type="KEGG" id="svu:B1H20_19455"/>
<dbReference type="SUPFAM" id="SSF56112">
    <property type="entry name" value="Protein kinase-like (PK-like)"/>
    <property type="match status" value="1"/>
</dbReference>
<dbReference type="EMBL" id="CP020570">
    <property type="protein sequence ID" value="ARF63305.1"/>
    <property type="molecule type" value="Genomic_DNA"/>
</dbReference>
<name>A0A1V0UDI0_STRVN</name>
<protein>
    <submittedName>
        <fullName evidence="1">Hydroxyurea phosphotransferase</fullName>
    </submittedName>
</protein>
<dbReference type="InterPro" id="IPR011009">
    <property type="entry name" value="Kinase-like_dom_sf"/>
</dbReference>
<dbReference type="InterPro" id="IPR006748">
    <property type="entry name" value="NH2Glyco/OHUrea_AB-resist_kin"/>
</dbReference>